<proteinExistence type="predicted"/>
<dbReference type="AlphaFoldDB" id="A0AAE9JFY7"/>
<feature type="domain" description="DUF7592" evidence="4">
    <location>
        <begin position="157"/>
        <end position="228"/>
    </location>
</feature>
<evidence type="ECO:0000256" key="1">
    <source>
        <dbReference type="SAM" id="SignalP"/>
    </source>
</evidence>
<evidence type="ECO:0000259" key="2">
    <source>
        <dbReference type="Pfam" id="PF02408"/>
    </source>
</evidence>
<feature type="domain" description="DUF7591" evidence="3">
    <location>
        <begin position="245"/>
        <end position="353"/>
    </location>
</feature>
<feature type="chain" id="PRO_5042054623" description="CUB-like domain-containing protein" evidence="1">
    <location>
        <begin position="17"/>
        <end position="496"/>
    </location>
</feature>
<reference evidence="5 6" key="1">
    <citation type="submission" date="2022-04" db="EMBL/GenBank/DDBJ databases">
        <title>Chromosome-level reference genomes for two strains of Caenorhabditis briggsae: an improved platform for comparative genomics.</title>
        <authorList>
            <person name="Stevens L."/>
            <person name="Andersen E."/>
        </authorList>
    </citation>
    <scope>NUCLEOTIDE SEQUENCE [LARGE SCALE GENOMIC DNA]</scope>
    <source>
        <strain evidence="5">VX34</strain>
        <tissue evidence="5">Whole-organism</tissue>
    </source>
</reference>
<dbReference type="Pfam" id="PF02408">
    <property type="entry name" value="CUB_2"/>
    <property type="match status" value="1"/>
</dbReference>
<keyword evidence="1" id="KW-0732">Signal</keyword>
<feature type="domain" description="CUB-like" evidence="2">
    <location>
        <begin position="36"/>
        <end position="137"/>
    </location>
</feature>
<dbReference type="Pfam" id="PF24512">
    <property type="entry name" value="DUF7592"/>
    <property type="match status" value="1"/>
</dbReference>
<dbReference type="InterPro" id="IPR003366">
    <property type="entry name" value="CUB-like_dom"/>
</dbReference>
<dbReference type="PANTHER" id="PTHR47920">
    <property type="entry name" value="PROTEIN CBG13378-RELATED"/>
    <property type="match status" value="1"/>
</dbReference>
<protein>
    <recommendedName>
        <fullName evidence="7">CUB-like domain-containing protein</fullName>
    </recommendedName>
</protein>
<keyword evidence="6" id="KW-1185">Reference proteome</keyword>
<gene>
    <name evidence="5" type="ORF">L5515_011738</name>
</gene>
<dbReference type="InterPro" id="IPR056013">
    <property type="entry name" value="DUF7591"/>
</dbReference>
<accession>A0AAE9JFY7</accession>
<name>A0AAE9JFY7_CAEBR</name>
<evidence type="ECO:0000259" key="4">
    <source>
        <dbReference type="Pfam" id="PF24512"/>
    </source>
</evidence>
<sequence>MLIFLVFCITISGIYSYDSTFITCDRESYVSFGVEIEPFYSQKWNETLPAPVYAQSQKCCWRVYIPIDFYVLFIMEANIGVDSTLKITDINNKTEIVMTSDQQPYVFVGSWFTIDLTVGPTIDATSFGFKVEWNPYPKPNPAYYNVTKASDALTFDEMLFENSVTITAETQVSLLAFPSDIPDLTPLLRLTLVFDGPTINSSYIGTLFQALRCNKPMISSSNQMTIFTFQEDYIIGSYFLVQDYYNVRKLSEMKGITCWSQSSCPVTLTAANGPVAVMTLNSDDGDEFIKRLDLSSDAVLKIYIGSRREGNDSNLIASYDLQQSKTNIPQKFNGDVMTYYLEKGTALVELAEDSNFTRWNDAASGREGFITSRQLGTLCDTQDVYETIGGLSNTVSETDQMFEFTVNVTYVDVSNDAKLTITFGNDTEHKQYTISKESSPSSSVFTAISNNLTVLYFTNQTSSTGFYLEFKIDSAQSPGSYASTFMPFFVILLFLL</sequence>
<dbReference type="Proteomes" id="UP000829354">
    <property type="component" value="Chromosome IV"/>
</dbReference>
<dbReference type="InterPro" id="IPR056014">
    <property type="entry name" value="DUF7592"/>
</dbReference>
<evidence type="ECO:0000259" key="3">
    <source>
        <dbReference type="Pfam" id="PF24511"/>
    </source>
</evidence>
<evidence type="ECO:0008006" key="7">
    <source>
        <dbReference type="Google" id="ProtNLM"/>
    </source>
</evidence>
<feature type="signal peptide" evidence="1">
    <location>
        <begin position="1"/>
        <end position="16"/>
    </location>
</feature>
<organism evidence="5 6">
    <name type="scientific">Caenorhabditis briggsae</name>
    <dbReference type="NCBI Taxonomy" id="6238"/>
    <lineage>
        <taxon>Eukaryota</taxon>
        <taxon>Metazoa</taxon>
        <taxon>Ecdysozoa</taxon>
        <taxon>Nematoda</taxon>
        <taxon>Chromadorea</taxon>
        <taxon>Rhabditida</taxon>
        <taxon>Rhabditina</taxon>
        <taxon>Rhabditomorpha</taxon>
        <taxon>Rhabditoidea</taxon>
        <taxon>Rhabditidae</taxon>
        <taxon>Peloderinae</taxon>
        <taxon>Caenorhabditis</taxon>
    </lineage>
</organism>
<dbReference type="Pfam" id="PF24511">
    <property type="entry name" value="DUF7591"/>
    <property type="match status" value="1"/>
</dbReference>
<dbReference type="EMBL" id="CP092623">
    <property type="protein sequence ID" value="UMM29319.1"/>
    <property type="molecule type" value="Genomic_DNA"/>
</dbReference>
<dbReference type="PANTHER" id="PTHR47920:SF1">
    <property type="entry name" value="CUB-LIKE DOMAIN-CONTAINING PROTEIN"/>
    <property type="match status" value="1"/>
</dbReference>
<evidence type="ECO:0000313" key="5">
    <source>
        <dbReference type="EMBL" id="UMM29319.1"/>
    </source>
</evidence>
<evidence type="ECO:0000313" key="6">
    <source>
        <dbReference type="Proteomes" id="UP000829354"/>
    </source>
</evidence>